<dbReference type="AlphaFoldDB" id="A0AAD8MHD5"/>
<protein>
    <submittedName>
        <fullName evidence="2">Uncharacterized protein</fullName>
    </submittedName>
</protein>
<reference evidence="2" key="2">
    <citation type="submission" date="2023-05" db="EMBL/GenBank/DDBJ databases">
        <authorList>
            <person name="Schelkunov M.I."/>
        </authorList>
    </citation>
    <scope>NUCLEOTIDE SEQUENCE</scope>
    <source>
        <strain evidence="2">Hsosn_3</strain>
        <tissue evidence="2">Leaf</tissue>
    </source>
</reference>
<evidence type="ECO:0000313" key="2">
    <source>
        <dbReference type="EMBL" id="KAK1373501.1"/>
    </source>
</evidence>
<comment type="caution">
    <text evidence="2">The sequence shown here is derived from an EMBL/GenBank/DDBJ whole genome shotgun (WGS) entry which is preliminary data.</text>
</comment>
<reference evidence="2" key="1">
    <citation type="submission" date="2023-02" db="EMBL/GenBank/DDBJ databases">
        <title>Genome of toxic invasive species Heracleum sosnowskyi carries increased number of genes despite the absence of recent whole-genome duplications.</title>
        <authorList>
            <person name="Schelkunov M."/>
            <person name="Shtratnikova V."/>
            <person name="Makarenko M."/>
            <person name="Klepikova A."/>
            <person name="Omelchenko D."/>
            <person name="Novikova G."/>
            <person name="Obukhova E."/>
            <person name="Bogdanov V."/>
            <person name="Penin A."/>
            <person name="Logacheva M."/>
        </authorList>
    </citation>
    <scope>NUCLEOTIDE SEQUENCE</scope>
    <source>
        <strain evidence="2">Hsosn_3</strain>
        <tissue evidence="2">Leaf</tissue>
    </source>
</reference>
<name>A0AAD8MHD5_9APIA</name>
<dbReference type="EMBL" id="JAUIZM010000007">
    <property type="protein sequence ID" value="KAK1373501.1"/>
    <property type="molecule type" value="Genomic_DNA"/>
</dbReference>
<gene>
    <name evidence="2" type="ORF">POM88_029694</name>
</gene>
<organism evidence="2 3">
    <name type="scientific">Heracleum sosnowskyi</name>
    <dbReference type="NCBI Taxonomy" id="360622"/>
    <lineage>
        <taxon>Eukaryota</taxon>
        <taxon>Viridiplantae</taxon>
        <taxon>Streptophyta</taxon>
        <taxon>Embryophyta</taxon>
        <taxon>Tracheophyta</taxon>
        <taxon>Spermatophyta</taxon>
        <taxon>Magnoliopsida</taxon>
        <taxon>eudicotyledons</taxon>
        <taxon>Gunneridae</taxon>
        <taxon>Pentapetalae</taxon>
        <taxon>asterids</taxon>
        <taxon>campanulids</taxon>
        <taxon>Apiales</taxon>
        <taxon>Apiaceae</taxon>
        <taxon>Apioideae</taxon>
        <taxon>apioid superclade</taxon>
        <taxon>Tordylieae</taxon>
        <taxon>Tordyliinae</taxon>
        <taxon>Heracleum</taxon>
    </lineage>
</organism>
<sequence>MDFLTPPTASLENLTITDSLSPPTTALQNLTISNTDTIKTYRKLCREGSQRRALIKKMHQTLKSSRSSKHTDLDPHTTNIVSSEEKNLKQLEHQLRSLKELGNQEFSKSIRMLCMLADKIVCRAEQEQQSRN</sequence>
<feature type="region of interest" description="Disordered" evidence="1">
    <location>
        <begin position="59"/>
        <end position="86"/>
    </location>
</feature>
<evidence type="ECO:0000256" key="1">
    <source>
        <dbReference type="SAM" id="MobiDB-lite"/>
    </source>
</evidence>
<dbReference type="Proteomes" id="UP001237642">
    <property type="component" value="Unassembled WGS sequence"/>
</dbReference>
<keyword evidence="3" id="KW-1185">Reference proteome</keyword>
<evidence type="ECO:0000313" key="3">
    <source>
        <dbReference type="Proteomes" id="UP001237642"/>
    </source>
</evidence>
<accession>A0AAD8MHD5</accession>
<proteinExistence type="predicted"/>